<evidence type="ECO:0000313" key="3">
    <source>
        <dbReference type="EMBL" id="PRY51489.1"/>
    </source>
</evidence>
<name>A0A2T0U0R5_9SPHI</name>
<keyword evidence="1" id="KW-0175">Coiled coil</keyword>
<reference evidence="3 4" key="1">
    <citation type="submission" date="2018-03" db="EMBL/GenBank/DDBJ databases">
        <title>Genomic Encyclopedia of Type Strains, Phase III (KMG-III): the genomes of soil and plant-associated and newly described type strains.</title>
        <authorList>
            <person name="Whitman W."/>
        </authorList>
    </citation>
    <scope>NUCLEOTIDE SEQUENCE [LARGE SCALE GENOMIC DNA]</scope>
    <source>
        <strain evidence="3 4">CGMCC 1.9313</strain>
    </source>
</reference>
<dbReference type="Proteomes" id="UP000238034">
    <property type="component" value="Unassembled WGS sequence"/>
</dbReference>
<dbReference type="OrthoDB" id="1070917at2"/>
<sequence>MIDQQAAKRLQIIYESFEGGQVDFAKFCDVSQPSISRMLAGTQPIPLEVIKIICLKLGYDPMWMITGTGPAKVKEQKSSLVTDLKNLQVEIKILNARISALENKSGEFSQLTR</sequence>
<dbReference type="CDD" id="cd00093">
    <property type="entry name" value="HTH_XRE"/>
    <property type="match status" value="1"/>
</dbReference>
<organism evidence="3 4">
    <name type="scientific">Arcticibacter pallidicorallinus</name>
    <dbReference type="NCBI Taxonomy" id="1259464"/>
    <lineage>
        <taxon>Bacteria</taxon>
        <taxon>Pseudomonadati</taxon>
        <taxon>Bacteroidota</taxon>
        <taxon>Sphingobacteriia</taxon>
        <taxon>Sphingobacteriales</taxon>
        <taxon>Sphingobacteriaceae</taxon>
        <taxon>Arcticibacter</taxon>
    </lineage>
</organism>
<evidence type="ECO:0000313" key="4">
    <source>
        <dbReference type="Proteomes" id="UP000238034"/>
    </source>
</evidence>
<evidence type="ECO:0000256" key="1">
    <source>
        <dbReference type="SAM" id="Coils"/>
    </source>
</evidence>
<dbReference type="Gene3D" id="1.10.260.40">
    <property type="entry name" value="lambda repressor-like DNA-binding domains"/>
    <property type="match status" value="1"/>
</dbReference>
<evidence type="ECO:0000259" key="2">
    <source>
        <dbReference type="Pfam" id="PF01381"/>
    </source>
</evidence>
<dbReference type="AlphaFoldDB" id="A0A2T0U0R5"/>
<proteinExistence type="predicted"/>
<dbReference type="GO" id="GO:0003677">
    <property type="term" value="F:DNA binding"/>
    <property type="evidence" value="ECO:0007669"/>
    <property type="project" value="InterPro"/>
</dbReference>
<dbReference type="SUPFAM" id="SSF47413">
    <property type="entry name" value="lambda repressor-like DNA-binding domains"/>
    <property type="match status" value="1"/>
</dbReference>
<dbReference type="InterPro" id="IPR001387">
    <property type="entry name" value="Cro/C1-type_HTH"/>
</dbReference>
<dbReference type="Pfam" id="PF01381">
    <property type="entry name" value="HTH_3"/>
    <property type="match status" value="1"/>
</dbReference>
<dbReference type="InterPro" id="IPR010982">
    <property type="entry name" value="Lambda_DNA-bd_dom_sf"/>
</dbReference>
<dbReference type="RefSeq" id="WP_106293782.1">
    <property type="nucleotide sequence ID" value="NZ_PVTH01000007.1"/>
</dbReference>
<comment type="caution">
    <text evidence="3">The sequence shown here is derived from an EMBL/GenBank/DDBJ whole genome shotgun (WGS) entry which is preliminary data.</text>
</comment>
<feature type="domain" description="HTH cro/C1-type" evidence="2">
    <location>
        <begin position="21"/>
        <end position="63"/>
    </location>
</feature>
<feature type="coiled-coil region" evidence="1">
    <location>
        <begin position="77"/>
        <end position="104"/>
    </location>
</feature>
<keyword evidence="4" id="KW-1185">Reference proteome</keyword>
<dbReference type="EMBL" id="PVTH01000007">
    <property type="protein sequence ID" value="PRY51489.1"/>
    <property type="molecule type" value="Genomic_DNA"/>
</dbReference>
<gene>
    <name evidence="3" type="ORF">B0I27_10774</name>
</gene>
<accession>A0A2T0U0R5</accession>
<protein>
    <recommendedName>
        <fullName evidence="2">HTH cro/C1-type domain-containing protein</fullName>
    </recommendedName>
</protein>